<evidence type="ECO:0000313" key="2">
    <source>
        <dbReference type="Proteomes" id="UP000276282"/>
    </source>
</evidence>
<comment type="caution">
    <text evidence="1">The sequence shown here is derived from an EMBL/GenBank/DDBJ whole genome shotgun (WGS) entry which is preliminary data.</text>
</comment>
<keyword evidence="2" id="KW-1185">Reference proteome</keyword>
<dbReference type="Proteomes" id="UP000276282">
    <property type="component" value="Unassembled WGS sequence"/>
</dbReference>
<name>A0A495PZD3_9FLAO</name>
<dbReference type="EMBL" id="RBLG01000001">
    <property type="protein sequence ID" value="RKS55885.1"/>
    <property type="molecule type" value="Genomic_DNA"/>
</dbReference>
<proteinExistence type="predicted"/>
<accession>A0A495PZD3</accession>
<organism evidence="1 2">
    <name type="scientific">Gillisia mitskevichiae</name>
    <dbReference type="NCBI Taxonomy" id="270921"/>
    <lineage>
        <taxon>Bacteria</taxon>
        <taxon>Pseudomonadati</taxon>
        <taxon>Bacteroidota</taxon>
        <taxon>Flavobacteriia</taxon>
        <taxon>Flavobacteriales</taxon>
        <taxon>Flavobacteriaceae</taxon>
        <taxon>Gillisia</taxon>
    </lineage>
</organism>
<dbReference type="RefSeq" id="WP_245984018.1">
    <property type="nucleotide sequence ID" value="NZ_RBLG01000001.1"/>
</dbReference>
<gene>
    <name evidence="1" type="ORF">BC962_0859</name>
</gene>
<dbReference type="AlphaFoldDB" id="A0A495PZD3"/>
<sequence length="84" mass="9806">MTEQELAEILKYSSPNTLYVVAWNNLLTQLFCPFKVIVKHHIGELKIGQKVWVDNVKVTSSLTTVFIVKGRAYYFYHFEILDPE</sequence>
<reference evidence="1 2" key="1">
    <citation type="submission" date="2018-10" db="EMBL/GenBank/DDBJ databases">
        <title>Genomic Encyclopedia of Archaeal and Bacterial Type Strains, Phase II (KMG-II): from individual species to whole genera.</title>
        <authorList>
            <person name="Goeker M."/>
        </authorList>
    </citation>
    <scope>NUCLEOTIDE SEQUENCE [LARGE SCALE GENOMIC DNA]</scope>
    <source>
        <strain evidence="1 2">DSM 19839</strain>
    </source>
</reference>
<protein>
    <submittedName>
        <fullName evidence="1">Uncharacterized protein</fullName>
    </submittedName>
</protein>
<evidence type="ECO:0000313" key="1">
    <source>
        <dbReference type="EMBL" id="RKS55885.1"/>
    </source>
</evidence>